<dbReference type="GO" id="GO:0008083">
    <property type="term" value="F:growth factor activity"/>
    <property type="evidence" value="ECO:0007669"/>
    <property type="project" value="InterPro"/>
</dbReference>
<dbReference type="InterPro" id="IPR008996">
    <property type="entry name" value="IL1/FGF"/>
</dbReference>
<dbReference type="Pfam" id="PF00167">
    <property type="entry name" value="FGF"/>
    <property type="match status" value="1"/>
</dbReference>
<dbReference type="InterPro" id="IPR002209">
    <property type="entry name" value="Fibroblast_GF_fam"/>
</dbReference>
<dbReference type="Proteomes" id="UP000078046">
    <property type="component" value="Unassembled WGS sequence"/>
</dbReference>
<dbReference type="EMBL" id="LWCA01001400">
    <property type="protein sequence ID" value="OAF65196.1"/>
    <property type="molecule type" value="Genomic_DNA"/>
</dbReference>
<comment type="caution">
    <text evidence="2">The sequence shown here is derived from an EMBL/GenBank/DDBJ whole genome shotgun (WGS) entry which is preliminary data.</text>
</comment>
<dbReference type="SUPFAM" id="SSF50353">
    <property type="entry name" value="Cytokine"/>
    <property type="match status" value="1"/>
</dbReference>
<evidence type="ECO:0000313" key="2">
    <source>
        <dbReference type="EMBL" id="OAF65196.1"/>
    </source>
</evidence>
<dbReference type="Gene3D" id="2.80.10.50">
    <property type="match status" value="1"/>
</dbReference>
<sequence>MKSDECNPYRLDKEASERIIKNSLSKKKITQSNKLEPFKYIKNSKFQYLHIYPDNTIGFRNVCSNYAKLNIIQNFIYDNINNSTSEMIIQGIQTNNYICLNEFQDIYTSKNISEECKFQVKQNIGEITFTLYKMKKTYEKQIIVKMKKETKNIHRKIIYKRKNTLIAFDEHFTFLMINDCMIKSTIPYNKPTSPKIKKSNSLMEIPKIKPTKKREIYCQVKKGSKFLSLCKPRKIQKIWKDI</sequence>
<reference evidence="2 3" key="1">
    <citation type="submission" date="2016-04" db="EMBL/GenBank/DDBJ databases">
        <title>The genome of Intoshia linei affirms orthonectids as highly simplified spiralians.</title>
        <authorList>
            <person name="Mikhailov K.V."/>
            <person name="Slusarev G.S."/>
            <person name="Nikitin M.A."/>
            <person name="Logacheva M.D."/>
            <person name="Penin A."/>
            <person name="Aleoshin V."/>
            <person name="Panchin Y.V."/>
        </authorList>
    </citation>
    <scope>NUCLEOTIDE SEQUENCE [LARGE SCALE GENOMIC DNA]</scope>
    <source>
        <strain evidence="2">Intl2013</strain>
        <tissue evidence="2">Whole animal</tissue>
    </source>
</reference>
<keyword evidence="3" id="KW-1185">Reference proteome</keyword>
<evidence type="ECO:0000313" key="3">
    <source>
        <dbReference type="Proteomes" id="UP000078046"/>
    </source>
</evidence>
<accession>A0A177AT69</accession>
<evidence type="ECO:0000256" key="1">
    <source>
        <dbReference type="ARBA" id="ARBA00007936"/>
    </source>
</evidence>
<gene>
    <name evidence="2" type="ORF">A3Q56_07038</name>
</gene>
<dbReference type="AlphaFoldDB" id="A0A177AT69"/>
<proteinExistence type="inferred from homology"/>
<protein>
    <submittedName>
        <fullName evidence="2">Uncharacterized protein</fullName>
    </submittedName>
</protein>
<name>A0A177AT69_9BILA</name>
<organism evidence="2 3">
    <name type="scientific">Intoshia linei</name>
    <dbReference type="NCBI Taxonomy" id="1819745"/>
    <lineage>
        <taxon>Eukaryota</taxon>
        <taxon>Metazoa</taxon>
        <taxon>Spiralia</taxon>
        <taxon>Lophotrochozoa</taxon>
        <taxon>Mesozoa</taxon>
        <taxon>Orthonectida</taxon>
        <taxon>Rhopaluridae</taxon>
        <taxon>Intoshia</taxon>
    </lineage>
</organism>
<comment type="similarity">
    <text evidence="1">Belongs to the heparin-binding growth factors family.</text>
</comment>